<dbReference type="EMBL" id="CDOL01000232">
    <property type="protein sequence ID" value="CEN53426.1"/>
    <property type="molecule type" value="Genomic_DNA"/>
</dbReference>
<proteinExistence type="predicted"/>
<dbReference type="STRING" id="1848903.CCAND38_380019"/>
<protein>
    <submittedName>
        <fullName evidence="2">Uncharacterized protein</fullName>
    </submittedName>
</protein>
<sequence length="45" mass="5338">MFFTQTDKSSKKYHSIKHINNSYNILHYKENKTLTKYASGRVALM</sequence>
<organism evidence="2 3">
    <name type="scientific">Capnocytophaga canis</name>
    <dbReference type="NCBI Taxonomy" id="1848903"/>
    <lineage>
        <taxon>Bacteria</taxon>
        <taxon>Pseudomonadati</taxon>
        <taxon>Bacteroidota</taxon>
        <taxon>Flavobacteriia</taxon>
        <taxon>Flavobacteriales</taxon>
        <taxon>Flavobacteriaceae</taxon>
        <taxon>Capnocytophaga</taxon>
    </lineage>
</organism>
<reference evidence="3 4" key="1">
    <citation type="submission" date="2015-01" db="EMBL/GenBank/DDBJ databases">
        <authorList>
            <person name="MANFREDI Pablo"/>
        </authorList>
    </citation>
    <scope>NUCLEOTIDE SEQUENCE [LARGE SCALE GENOMIC DNA]</scope>
    <source>
        <strain evidence="1 4">CcD38</strain>
        <strain evidence="2 3">CcD93</strain>
    </source>
</reference>
<evidence type="ECO:0000313" key="3">
    <source>
        <dbReference type="Proteomes" id="UP000038200"/>
    </source>
</evidence>
<dbReference type="EMBL" id="CDOI01000149">
    <property type="protein sequence ID" value="CEN46863.1"/>
    <property type="molecule type" value="Genomic_DNA"/>
</dbReference>
<dbReference type="Proteomes" id="UP000038200">
    <property type="component" value="Unassembled WGS sequence"/>
</dbReference>
<name>A0A0B7INF7_9FLAO</name>
<evidence type="ECO:0000313" key="4">
    <source>
        <dbReference type="Proteomes" id="UP000045051"/>
    </source>
</evidence>
<dbReference type="Proteomes" id="UP000045051">
    <property type="component" value="Unassembled WGS sequence"/>
</dbReference>
<accession>A0A0B7INF7</accession>
<gene>
    <name evidence="1" type="ORF">CCAND38_380019</name>
    <name evidence="2" type="ORF">CCAND93_430014</name>
</gene>
<keyword evidence="4" id="KW-1185">Reference proteome</keyword>
<evidence type="ECO:0000313" key="2">
    <source>
        <dbReference type="EMBL" id="CEN53426.1"/>
    </source>
</evidence>
<evidence type="ECO:0000313" key="1">
    <source>
        <dbReference type="EMBL" id="CEN46863.1"/>
    </source>
</evidence>
<dbReference type="AlphaFoldDB" id="A0A0B7INF7"/>